<evidence type="ECO:0000256" key="1">
    <source>
        <dbReference type="ARBA" id="ARBA00010928"/>
    </source>
</evidence>
<evidence type="ECO:0000259" key="3">
    <source>
        <dbReference type="Pfam" id="PF01408"/>
    </source>
</evidence>
<keyword evidence="2" id="KW-0560">Oxidoreductase</keyword>
<proteinExistence type="inferred from homology"/>
<reference evidence="6" key="1">
    <citation type="submission" date="2015-05" db="EMBL/GenBank/DDBJ databases">
        <authorList>
            <consortium name="Pathogen Informatics"/>
        </authorList>
    </citation>
    <scope>NUCLEOTIDE SEQUENCE [LARGE SCALE GENOMIC DNA]</scope>
    <source>
        <strain evidence="6">T1-815</strain>
    </source>
</reference>
<dbReference type="RefSeq" id="WP_055062702.1">
    <property type="nucleotide sequence ID" value="NZ_CVRQ01000058.1"/>
</dbReference>
<dbReference type="Pfam" id="PF01408">
    <property type="entry name" value="GFO_IDH_MocA"/>
    <property type="match status" value="1"/>
</dbReference>
<dbReference type="Gene3D" id="3.40.50.720">
    <property type="entry name" value="NAD(P)-binding Rossmann-like Domain"/>
    <property type="match status" value="1"/>
</dbReference>
<evidence type="ECO:0000259" key="4">
    <source>
        <dbReference type="Pfam" id="PF22725"/>
    </source>
</evidence>
<evidence type="ECO:0000313" key="5">
    <source>
        <dbReference type="EMBL" id="CRL41925.1"/>
    </source>
</evidence>
<name>A0A0M6WWE5_9FIRM</name>
<feature type="domain" description="Gfo/Idh/MocA-like oxidoreductase N-terminal" evidence="3">
    <location>
        <begin position="5"/>
        <end position="119"/>
    </location>
</feature>
<sequence>MKQLNWATLGCGVIANELAQALSKEGRTLYSVANRTHEKAQAFAQKYGISKVYDNIDDVFYDPDVDIIYISTPHNTHINYLRKALSNGKHVLCEKSITLNITELDEAISLAKANNVILAEAMTIYHMPVYKKLNKIISSGQLGRLNLIQVNFGSYKDYNMTNRFFSRKLAGGALLDIGVYSLSLIRWFFKETPSHVLSQVRYAPTGVDEQAGILLMNDAAEMATVTLSLHSKQPKRATLSFDKAYVEIFEYPRGMQATITYTEDGHKEVIDAGDTSDALYYEVCDMEKAINSASSDEIENLIHSQYTYDVMKIMSDIRTEWGMKYPEEE</sequence>
<dbReference type="EMBL" id="CVRQ01000058">
    <property type="protein sequence ID" value="CRL41925.1"/>
    <property type="molecule type" value="Genomic_DNA"/>
</dbReference>
<dbReference type="SUPFAM" id="SSF55347">
    <property type="entry name" value="Glyceraldehyde-3-phosphate dehydrogenase-like, C-terminal domain"/>
    <property type="match status" value="1"/>
</dbReference>
<dbReference type="SUPFAM" id="SSF51735">
    <property type="entry name" value="NAD(P)-binding Rossmann-fold domains"/>
    <property type="match status" value="1"/>
</dbReference>
<dbReference type="InterPro" id="IPR000683">
    <property type="entry name" value="Gfo/Idh/MocA-like_OxRdtase_N"/>
</dbReference>
<dbReference type="Proteomes" id="UP000049472">
    <property type="component" value="Unassembled WGS sequence"/>
</dbReference>
<keyword evidence="6" id="KW-1185">Reference proteome</keyword>
<organism evidence="5 6">
    <name type="scientific">Agathobacter rectalis</name>
    <dbReference type="NCBI Taxonomy" id="39491"/>
    <lineage>
        <taxon>Bacteria</taxon>
        <taxon>Bacillati</taxon>
        <taxon>Bacillota</taxon>
        <taxon>Clostridia</taxon>
        <taxon>Lachnospirales</taxon>
        <taxon>Lachnospiraceae</taxon>
        <taxon>Agathobacter</taxon>
    </lineage>
</organism>
<dbReference type="AlphaFoldDB" id="A0A0M6WWE5"/>
<dbReference type="PANTHER" id="PTHR22604">
    <property type="entry name" value="OXIDOREDUCTASES"/>
    <property type="match status" value="1"/>
</dbReference>
<dbReference type="GO" id="GO:0000166">
    <property type="term" value="F:nucleotide binding"/>
    <property type="evidence" value="ECO:0007669"/>
    <property type="project" value="InterPro"/>
</dbReference>
<dbReference type="Gene3D" id="3.30.360.10">
    <property type="entry name" value="Dihydrodipicolinate Reductase, domain 2"/>
    <property type="match status" value="1"/>
</dbReference>
<evidence type="ECO:0000313" key="6">
    <source>
        <dbReference type="Proteomes" id="UP000049472"/>
    </source>
</evidence>
<dbReference type="InterPro" id="IPR055170">
    <property type="entry name" value="GFO_IDH_MocA-like_dom"/>
</dbReference>
<comment type="similarity">
    <text evidence="1">Belongs to the Gfo/Idh/MocA family.</text>
</comment>
<dbReference type="GO" id="GO:0016491">
    <property type="term" value="F:oxidoreductase activity"/>
    <property type="evidence" value="ECO:0007669"/>
    <property type="project" value="UniProtKB-KW"/>
</dbReference>
<feature type="domain" description="GFO/IDH/MocA-like oxidoreductase" evidence="4">
    <location>
        <begin position="130"/>
        <end position="241"/>
    </location>
</feature>
<accession>A0A0M6WWE5</accession>
<dbReference type="InterPro" id="IPR050984">
    <property type="entry name" value="Gfo/Idh/MocA_domain"/>
</dbReference>
<dbReference type="Pfam" id="PF22725">
    <property type="entry name" value="GFO_IDH_MocA_C3"/>
    <property type="match status" value="1"/>
</dbReference>
<dbReference type="InterPro" id="IPR036291">
    <property type="entry name" value="NAD(P)-bd_dom_sf"/>
</dbReference>
<dbReference type="PANTHER" id="PTHR22604:SF105">
    <property type="entry name" value="TRANS-1,2-DIHYDROBENZENE-1,2-DIOL DEHYDROGENASE"/>
    <property type="match status" value="1"/>
</dbReference>
<protein>
    <submittedName>
        <fullName evidence="5">Putative oxidoreductase</fullName>
    </submittedName>
</protein>
<gene>
    <name evidence="5" type="ORF">T1815_00081</name>
</gene>
<evidence type="ECO:0000256" key="2">
    <source>
        <dbReference type="ARBA" id="ARBA00023002"/>
    </source>
</evidence>